<feature type="transmembrane region" description="Helical" evidence="1">
    <location>
        <begin position="184"/>
        <end position="202"/>
    </location>
</feature>
<dbReference type="EMBL" id="QHKO01000006">
    <property type="protein sequence ID" value="RAL21184.1"/>
    <property type="molecule type" value="Genomic_DNA"/>
</dbReference>
<evidence type="ECO:0000313" key="2">
    <source>
        <dbReference type="EMBL" id="RAL21184.1"/>
    </source>
</evidence>
<dbReference type="OrthoDB" id="9809196at2"/>
<keyword evidence="1" id="KW-0812">Transmembrane</keyword>
<reference evidence="2 3" key="1">
    <citation type="submission" date="2018-05" db="EMBL/GenBank/DDBJ databases">
        <title>Lujinxingia marina gen. nov. sp. nov., a new facultative anaerobic member of the class Deltaproteobacteria, and proposal of Lujinxingaceae fam. nov.</title>
        <authorList>
            <person name="Li C.-M."/>
        </authorList>
    </citation>
    <scope>NUCLEOTIDE SEQUENCE [LARGE SCALE GENOMIC DNA]</scope>
    <source>
        <strain evidence="2 3">B210</strain>
    </source>
</reference>
<dbReference type="InterPro" id="IPR025291">
    <property type="entry name" value="DUF4153"/>
</dbReference>
<accession>A0A328C465</accession>
<feature type="transmembrane region" description="Helical" evidence="1">
    <location>
        <begin position="326"/>
        <end position="347"/>
    </location>
</feature>
<dbReference type="Pfam" id="PF13687">
    <property type="entry name" value="DUF4153"/>
    <property type="match status" value="1"/>
</dbReference>
<proteinExistence type="predicted"/>
<keyword evidence="1" id="KW-1133">Transmembrane helix</keyword>
<comment type="caution">
    <text evidence="2">The sequence shown here is derived from an EMBL/GenBank/DDBJ whole genome shotgun (WGS) entry which is preliminary data.</text>
</comment>
<gene>
    <name evidence="2" type="ORF">DL240_13710</name>
</gene>
<dbReference type="AlphaFoldDB" id="A0A328C465"/>
<dbReference type="RefSeq" id="WP_111730472.1">
    <property type="nucleotide sequence ID" value="NZ_QHKO01000006.1"/>
</dbReference>
<feature type="transmembrane region" description="Helical" evidence="1">
    <location>
        <begin position="82"/>
        <end position="102"/>
    </location>
</feature>
<feature type="transmembrane region" description="Helical" evidence="1">
    <location>
        <begin position="108"/>
        <end position="129"/>
    </location>
</feature>
<evidence type="ECO:0008006" key="4">
    <source>
        <dbReference type="Google" id="ProtNLM"/>
    </source>
</evidence>
<protein>
    <recommendedName>
        <fullName evidence="4">DUF4153 domain-containing protein</fullName>
    </recommendedName>
</protein>
<feature type="transmembrane region" description="Helical" evidence="1">
    <location>
        <begin position="257"/>
        <end position="275"/>
    </location>
</feature>
<organism evidence="2 3">
    <name type="scientific">Lujinxingia litoralis</name>
    <dbReference type="NCBI Taxonomy" id="2211119"/>
    <lineage>
        <taxon>Bacteria</taxon>
        <taxon>Deltaproteobacteria</taxon>
        <taxon>Bradymonadales</taxon>
        <taxon>Lujinxingiaceae</taxon>
        <taxon>Lujinxingia</taxon>
    </lineage>
</organism>
<feature type="transmembrane region" description="Helical" evidence="1">
    <location>
        <begin position="359"/>
        <end position="378"/>
    </location>
</feature>
<keyword evidence="1" id="KW-0472">Membrane</keyword>
<dbReference type="Proteomes" id="UP000249169">
    <property type="component" value="Unassembled WGS sequence"/>
</dbReference>
<feature type="transmembrane region" description="Helical" evidence="1">
    <location>
        <begin position="296"/>
        <end position="314"/>
    </location>
</feature>
<sequence length="591" mass="64923">MQEAMAGYFKRFATHARRAAGEHPLELILGVAIAALLSATTEDLVDGGWAVAMAGAAALAMVWLFGLSYLSRLQVLRPAPRWALSLAVIGVCALWGHLGLSGDSIAEVWRLGLMLTGAGAALLLIPLALREHPLPSSLRYLRMTYRLVTSLLTQTLYLGALWVGIALALSSLEALFDLHISPEIYAHLGAWIAGVGLPWMLATRTSVILELDTPAPSEEIHWFVRLGVYLALPLTALYLAITYAYAFRILLTEGLPANVISPLILGAGLLTWLALEQVEPMRSHPGYAVLTRIVDALPLVVAPTLPLAFWAIFIRIDQYGWTEFRYLRVAALGVLTLYCALGIVGFFRRRPLPPWVAPLLVSATALLSALGPLSAPALTQRSQLARFEALVHAQELLDDRGALDLDRLKSAPQKSNEAIRSYLYLSHHFGPSLLKSYRPDDIDAEQWASLLYELRWNTPEHDPTGVRVIQAQTTALRVERAAIIYPLHHMPSPKASVTTIERPGQQALRVSFEGSTLLVDVEGQELRAELEAMITQHAERHDLLPAPNARVILRAPDNTRRGELVVETLHLQRGDEGFVPTNLLGSLILED</sequence>
<name>A0A328C465_9DELT</name>
<feature type="transmembrane region" description="Helical" evidence="1">
    <location>
        <begin position="222"/>
        <end position="245"/>
    </location>
</feature>
<evidence type="ECO:0000313" key="3">
    <source>
        <dbReference type="Proteomes" id="UP000249169"/>
    </source>
</evidence>
<feature type="transmembrane region" description="Helical" evidence="1">
    <location>
        <begin position="150"/>
        <end position="172"/>
    </location>
</feature>
<feature type="transmembrane region" description="Helical" evidence="1">
    <location>
        <begin position="47"/>
        <end position="70"/>
    </location>
</feature>
<keyword evidence="3" id="KW-1185">Reference proteome</keyword>
<evidence type="ECO:0000256" key="1">
    <source>
        <dbReference type="SAM" id="Phobius"/>
    </source>
</evidence>
<feature type="transmembrane region" description="Helical" evidence="1">
    <location>
        <begin position="21"/>
        <end position="41"/>
    </location>
</feature>